<evidence type="ECO:0000256" key="1">
    <source>
        <dbReference type="SAM" id="Phobius"/>
    </source>
</evidence>
<dbReference type="Proteomes" id="UP000011713">
    <property type="component" value="Unassembled WGS sequence"/>
</dbReference>
<dbReference type="InParanoid" id="M4BSD5"/>
<dbReference type="EnsemblProtists" id="HpaT809327">
    <property type="protein sequence ID" value="HpaP809327"/>
    <property type="gene ID" value="HpaG809327"/>
</dbReference>
<evidence type="ECO:0000313" key="3">
    <source>
        <dbReference type="Proteomes" id="UP000011713"/>
    </source>
</evidence>
<name>M4BSD5_HYAAE</name>
<feature type="transmembrane region" description="Helical" evidence="1">
    <location>
        <begin position="6"/>
        <end position="29"/>
    </location>
</feature>
<organism evidence="2 3">
    <name type="scientific">Hyaloperonospora arabidopsidis (strain Emoy2)</name>
    <name type="common">Downy mildew agent</name>
    <name type="synonym">Peronospora arabidopsidis</name>
    <dbReference type="NCBI Taxonomy" id="559515"/>
    <lineage>
        <taxon>Eukaryota</taxon>
        <taxon>Sar</taxon>
        <taxon>Stramenopiles</taxon>
        <taxon>Oomycota</taxon>
        <taxon>Peronosporomycetes</taxon>
        <taxon>Peronosporales</taxon>
        <taxon>Peronosporaceae</taxon>
        <taxon>Hyaloperonospora</taxon>
    </lineage>
</organism>
<accession>M4BSD5</accession>
<reference evidence="2" key="2">
    <citation type="submission" date="2015-06" db="UniProtKB">
        <authorList>
            <consortium name="EnsemblProtists"/>
        </authorList>
    </citation>
    <scope>IDENTIFICATION</scope>
    <source>
        <strain evidence="2">Emoy2</strain>
    </source>
</reference>
<keyword evidence="3" id="KW-1185">Reference proteome</keyword>
<reference evidence="3" key="1">
    <citation type="journal article" date="2010" name="Science">
        <title>Signatures of adaptation to obligate biotrophy in the Hyaloperonospora arabidopsidis genome.</title>
        <authorList>
            <person name="Baxter L."/>
            <person name="Tripathy S."/>
            <person name="Ishaque N."/>
            <person name="Boot N."/>
            <person name="Cabral A."/>
            <person name="Kemen E."/>
            <person name="Thines M."/>
            <person name="Ah-Fong A."/>
            <person name="Anderson R."/>
            <person name="Badejoko W."/>
            <person name="Bittner-Eddy P."/>
            <person name="Boore J.L."/>
            <person name="Chibucos M.C."/>
            <person name="Coates M."/>
            <person name="Dehal P."/>
            <person name="Delehaunty K."/>
            <person name="Dong S."/>
            <person name="Downton P."/>
            <person name="Dumas B."/>
            <person name="Fabro G."/>
            <person name="Fronick C."/>
            <person name="Fuerstenberg S.I."/>
            <person name="Fulton L."/>
            <person name="Gaulin E."/>
            <person name="Govers F."/>
            <person name="Hughes L."/>
            <person name="Humphray S."/>
            <person name="Jiang R.H."/>
            <person name="Judelson H."/>
            <person name="Kamoun S."/>
            <person name="Kyung K."/>
            <person name="Meijer H."/>
            <person name="Minx P."/>
            <person name="Morris P."/>
            <person name="Nelson J."/>
            <person name="Phuntumart V."/>
            <person name="Qutob D."/>
            <person name="Rehmany A."/>
            <person name="Rougon-Cardoso A."/>
            <person name="Ryden P."/>
            <person name="Torto-Alalibo T."/>
            <person name="Studholme D."/>
            <person name="Wang Y."/>
            <person name="Win J."/>
            <person name="Wood J."/>
            <person name="Clifton S.W."/>
            <person name="Rogers J."/>
            <person name="Van den Ackerveken G."/>
            <person name="Jones J.D."/>
            <person name="McDowell J.M."/>
            <person name="Beynon J."/>
            <person name="Tyler B.M."/>
        </authorList>
    </citation>
    <scope>NUCLEOTIDE SEQUENCE [LARGE SCALE GENOMIC DNA]</scope>
    <source>
        <strain evidence="3">Emoy2</strain>
    </source>
</reference>
<evidence type="ECO:0000313" key="2">
    <source>
        <dbReference type="EnsemblProtists" id="HpaP809327"/>
    </source>
</evidence>
<proteinExistence type="predicted"/>
<dbReference type="VEuPathDB" id="FungiDB:HpaG809327"/>
<dbReference type="HOGENOM" id="CLU_2377281_0_0_1"/>
<protein>
    <submittedName>
        <fullName evidence="2">Uncharacterized protein</fullName>
    </submittedName>
</protein>
<sequence>MFPATATTAVLTSIIITPASLLLSTIFVCRIRIGLQFYLVGVDYRGGNVRLRSQGSSGPRYLREPKDNIFTSATLVFLTTVVVQQQRPYLQQKYT</sequence>
<keyword evidence="1" id="KW-0472">Membrane</keyword>
<keyword evidence="1" id="KW-1133">Transmembrane helix</keyword>
<dbReference type="AlphaFoldDB" id="M4BSD5"/>
<keyword evidence="1" id="KW-0812">Transmembrane</keyword>
<dbReference type="EMBL" id="JH598703">
    <property type="status" value="NOT_ANNOTATED_CDS"/>
    <property type="molecule type" value="Genomic_DNA"/>
</dbReference>